<evidence type="ECO:0000313" key="3">
    <source>
        <dbReference type="Proteomes" id="UP000184267"/>
    </source>
</evidence>
<organism evidence="2 3">
    <name type="scientific">Trametes pubescens</name>
    <name type="common">White-rot fungus</name>
    <dbReference type="NCBI Taxonomy" id="154538"/>
    <lineage>
        <taxon>Eukaryota</taxon>
        <taxon>Fungi</taxon>
        <taxon>Dikarya</taxon>
        <taxon>Basidiomycota</taxon>
        <taxon>Agaricomycotina</taxon>
        <taxon>Agaricomycetes</taxon>
        <taxon>Polyporales</taxon>
        <taxon>Polyporaceae</taxon>
        <taxon>Trametes</taxon>
    </lineage>
</organism>
<evidence type="ECO:0000313" key="2">
    <source>
        <dbReference type="EMBL" id="OJT07513.1"/>
    </source>
</evidence>
<name>A0A1M2VJ01_TRAPU</name>
<reference evidence="2 3" key="1">
    <citation type="submission" date="2016-10" db="EMBL/GenBank/DDBJ databases">
        <title>Genome sequence of the basidiomycete white-rot fungus Trametes pubescens.</title>
        <authorList>
            <person name="Makela M.R."/>
            <person name="Granchi Z."/>
            <person name="Peng M."/>
            <person name="De Vries R.P."/>
            <person name="Grigoriev I."/>
            <person name="Riley R."/>
            <person name="Hilden K."/>
        </authorList>
    </citation>
    <scope>NUCLEOTIDE SEQUENCE [LARGE SCALE GENOMIC DNA]</scope>
    <source>
        <strain evidence="2 3">FBCC735</strain>
    </source>
</reference>
<keyword evidence="3" id="KW-1185">Reference proteome</keyword>
<feature type="region of interest" description="Disordered" evidence="1">
    <location>
        <begin position="11"/>
        <end position="37"/>
    </location>
</feature>
<comment type="caution">
    <text evidence="2">The sequence shown here is derived from an EMBL/GenBank/DDBJ whole genome shotgun (WGS) entry which is preliminary data.</text>
</comment>
<gene>
    <name evidence="2" type="ORF">TRAPUB_1609</name>
</gene>
<evidence type="ECO:0000256" key="1">
    <source>
        <dbReference type="SAM" id="MobiDB-lite"/>
    </source>
</evidence>
<proteinExistence type="predicted"/>
<accession>A0A1M2VJ01</accession>
<sequence length="68" mass="7173">MLDAHLDPIVRPVDLYGPPPPRPLPGREELDVVPGDLSAGGLPPLTCAGCKNVIGKDNQPDGRLAKRP</sequence>
<dbReference type="AlphaFoldDB" id="A0A1M2VJ01"/>
<dbReference type="EMBL" id="MNAD01001170">
    <property type="protein sequence ID" value="OJT07513.1"/>
    <property type="molecule type" value="Genomic_DNA"/>
</dbReference>
<protein>
    <submittedName>
        <fullName evidence="2">Uncharacterized protein</fullName>
    </submittedName>
</protein>
<dbReference type="Proteomes" id="UP000184267">
    <property type="component" value="Unassembled WGS sequence"/>
</dbReference>